<evidence type="ECO:0000313" key="1">
    <source>
        <dbReference type="EMBL" id="KAK0712535.1"/>
    </source>
</evidence>
<accession>A0AA40DR73</accession>
<proteinExistence type="predicted"/>
<evidence type="ECO:0000313" key="2">
    <source>
        <dbReference type="Proteomes" id="UP001172101"/>
    </source>
</evidence>
<dbReference type="RefSeq" id="XP_060293858.1">
    <property type="nucleotide sequence ID" value="XM_060435613.1"/>
</dbReference>
<dbReference type="GeneID" id="85318883"/>
<keyword evidence="2" id="KW-1185">Reference proteome</keyword>
<reference evidence="1" key="1">
    <citation type="submission" date="2023-06" db="EMBL/GenBank/DDBJ databases">
        <title>Genome-scale phylogeny and comparative genomics of the fungal order Sordariales.</title>
        <authorList>
            <consortium name="Lawrence Berkeley National Laboratory"/>
            <person name="Hensen N."/>
            <person name="Bonometti L."/>
            <person name="Westerberg I."/>
            <person name="Brannstrom I.O."/>
            <person name="Guillou S."/>
            <person name="Cros-Aarteil S."/>
            <person name="Calhoun S."/>
            <person name="Haridas S."/>
            <person name="Kuo A."/>
            <person name="Mondo S."/>
            <person name="Pangilinan J."/>
            <person name="Riley R."/>
            <person name="LaButti K."/>
            <person name="Andreopoulos B."/>
            <person name="Lipzen A."/>
            <person name="Chen C."/>
            <person name="Yanf M."/>
            <person name="Daum C."/>
            <person name="Ng V."/>
            <person name="Clum A."/>
            <person name="Steindorff A."/>
            <person name="Ohm R."/>
            <person name="Martin F."/>
            <person name="Silar P."/>
            <person name="Natvig D."/>
            <person name="Lalanne C."/>
            <person name="Gautier V."/>
            <person name="Ament-velasquez S.L."/>
            <person name="Kruys A."/>
            <person name="Hutchinson M.I."/>
            <person name="Powell A.J."/>
            <person name="Barry K."/>
            <person name="Miller A.N."/>
            <person name="Grigoriev I.V."/>
            <person name="Debuchy R."/>
            <person name="Gladieux P."/>
            <person name="Thoren M.H."/>
            <person name="Johannesson H."/>
        </authorList>
    </citation>
    <scope>NUCLEOTIDE SEQUENCE</scope>
    <source>
        <strain evidence="1">SMH2392-1A</strain>
    </source>
</reference>
<organism evidence="1 2">
    <name type="scientific">Lasiosphaeria miniovina</name>
    <dbReference type="NCBI Taxonomy" id="1954250"/>
    <lineage>
        <taxon>Eukaryota</taxon>
        <taxon>Fungi</taxon>
        <taxon>Dikarya</taxon>
        <taxon>Ascomycota</taxon>
        <taxon>Pezizomycotina</taxon>
        <taxon>Sordariomycetes</taxon>
        <taxon>Sordariomycetidae</taxon>
        <taxon>Sordariales</taxon>
        <taxon>Lasiosphaeriaceae</taxon>
        <taxon>Lasiosphaeria</taxon>
    </lineage>
</organism>
<comment type="caution">
    <text evidence="1">The sequence shown here is derived from an EMBL/GenBank/DDBJ whole genome shotgun (WGS) entry which is preliminary data.</text>
</comment>
<sequence>RLVGEFAASRRLRMPISFNPEDRIVVHPYIEDTLLDLMRTGADFPPAELKKVLQYVGEAIQEFHTKGWLHLGML</sequence>
<dbReference type="EMBL" id="JAUIRO010000005">
    <property type="protein sequence ID" value="KAK0712535.1"/>
    <property type="molecule type" value="Genomic_DNA"/>
</dbReference>
<name>A0AA40DR73_9PEZI</name>
<gene>
    <name evidence="1" type="ORF">B0T26DRAFT_596366</name>
</gene>
<feature type="non-terminal residue" evidence="1">
    <location>
        <position position="1"/>
    </location>
</feature>
<dbReference type="Proteomes" id="UP001172101">
    <property type="component" value="Unassembled WGS sequence"/>
</dbReference>
<feature type="non-terminal residue" evidence="1">
    <location>
        <position position="74"/>
    </location>
</feature>
<dbReference type="AlphaFoldDB" id="A0AA40DR73"/>
<protein>
    <submittedName>
        <fullName evidence="1">Uncharacterized protein</fullName>
    </submittedName>
</protein>